<evidence type="ECO:0000313" key="1">
    <source>
        <dbReference type="EMBL" id="MDG9698311.1"/>
    </source>
</evidence>
<organism evidence="1 2">
    <name type="scientific">Ottowia cancrivicina</name>
    <dbReference type="NCBI Taxonomy" id="3040346"/>
    <lineage>
        <taxon>Bacteria</taxon>
        <taxon>Pseudomonadati</taxon>
        <taxon>Pseudomonadota</taxon>
        <taxon>Betaproteobacteria</taxon>
        <taxon>Burkholderiales</taxon>
        <taxon>Comamonadaceae</taxon>
        <taxon>Ottowia</taxon>
    </lineage>
</organism>
<dbReference type="RefSeq" id="WP_279523445.1">
    <property type="nucleotide sequence ID" value="NZ_JARVII010000001.1"/>
</dbReference>
<keyword evidence="2" id="KW-1185">Reference proteome</keyword>
<comment type="caution">
    <text evidence="1">The sequence shown here is derived from an EMBL/GenBank/DDBJ whole genome shotgun (WGS) entry which is preliminary data.</text>
</comment>
<accession>A0AAW6RI72</accession>
<protein>
    <submittedName>
        <fullName evidence="1">Uncharacterized protein</fullName>
    </submittedName>
</protein>
<dbReference type="EMBL" id="JARVII010000001">
    <property type="protein sequence ID" value="MDG9698311.1"/>
    <property type="molecule type" value="Genomic_DNA"/>
</dbReference>
<sequence length="162" mass="18502">MFTLIVLFRTLIAVSKWLTRGMTGTPAAIFFTRLAIIFGFFPLALSDEIIGAMQHAYWCKAYGVKSADLSRAKGKEVIMYYDLDSKSMPFSAISIERYNIVLKDAKTNEELAKYHTYGATSGGWFKKYIVWTDSQPIFAGSNCSEKRLFSREQITVVKWEYD</sequence>
<gene>
    <name evidence="1" type="ORF">QB898_01010</name>
</gene>
<dbReference type="AlphaFoldDB" id="A0AAW6RI72"/>
<evidence type="ECO:0000313" key="2">
    <source>
        <dbReference type="Proteomes" id="UP001237156"/>
    </source>
</evidence>
<reference evidence="1 2" key="1">
    <citation type="submission" date="2023-04" db="EMBL/GenBank/DDBJ databases">
        <title>Ottowia paracancer sp. nov., isolated from human stomach.</title>
        <authorList>
            <person name="Song Y."/>
        </authorList>
    </citation>
    <scope>NUCLEOTIDE SEQUENCE [LARGE SCALE GENOMIC DNA]</scope>
    <source>
        <strain evidence="1 2">10c7w1</strain>
    </source>
</reference>
<dbReference type="Proteomes" id="UP001237156">
    <property type="component" value="Unassembled WGS sequence"/>
</dbReference>
<name>A0AAW6RI72_9BURK</name>
<proteinExistence type="predicted"/>